<dbReference type="EMBL" id="UYRT01004023">
    <property type="protein sequence ID" value="VDK35369.1"/>
    <property type="molecule type" value="Genomic_DNA"/>
</dbReference>
<evidence type="ECO:0000313" key="1">
    <source>
        <dbReference type="EMBL" id="VDK35369.1"/>
    </source>
</evidence>
<gene>
    <name evidence="1" type="ORF">GPUH_LOCUS2601</name>
</gene>
<accession>A0A3P6PGQ2</accession>
<protein>
    <submittedName>
        <fullName evidence="1">Uncharacterized protein</fullName>
    </submittedName>
</protein>
<dbReference type="Proteomes" id="UP000271098">
    <property type="component" value="Unassembled WGS sequence"/>
</dbReference>
<dbReference type="AlphaFoldDB" id="A0A3P6PGQ2"/>
<keyword evidence="2" id="KW-1185">Reference proteome</keyword>
<proteinExistence type="predicted"/>
<reference evidence="1 2" key="1">
    <citation type="submission" date="2018-11" db="EMBL/GenBank/DDBJ databases">
        <authorList>
            <consortium name="Pathogen Informatics"/>
        </authorList>
    </citation>
    <scope>NUCLEOTIDE SEQUENCE [LARGE SCALE GENOMIC DNA]</scope>
</reference>
<name>A0A3P6PGQ2_9BILA</name>
<evidence type="ECO:0000313" key="2">
    <source>
        <dbReference type="Proteomes" id="UP000271098"/>
    </source>
</evidence>
<sequence length="109" mass="11956">MMQIGQILQTLAIAPFEPPSAHIAHFYSQFDQKSMPRVVQCVLTSHGDSVDSLFAVSTESPPQPVRKGQLRSLSVDTLMIAMRYYSAECLPSLPCSLGFCKIGGLLKKL</sequence>
<organism evidence="1 2">
    <name type="scientific">Gongylonema pulchrum</name>
    <dbReference type="NCBI Taxonomy" id="637853"/>
    <lineage>
        <taxon>Eukaryota</taxon>
        <taxon>Metazoa</taxon>
        <taxon>Ecdysozoa</taxon>
        <taxon>Nematoda</taxon>
        <taxon>Chromadorea</taxon>
        <taxon>Rhabditida</taxon>
        <taxon>Spirurina</taxon>
        <taxon>Spiruromorpha</taxon>
        <taxon>Spiruroidea</taxon>
        <taxon>Gongylonematidae</taxon>
        <taxon>Gongylonema</taxon>
    </lineage>
</organism>